<evidence type="ECO:0000259" key="8">
    <source>
        <dbReference type="Pfam" id="PF01432"/>
    </source>
</evidence>
<dbReference type="AlphaFoldDB" id="U5EY96"/>
<protein>
    <submittedName>
        <fullName evidence="9">Putative oligopeptidase</fullName>
    </submittedName>
</protein>
<dbReference type="CDD" id="cd06456">
    <property type="entry name" value="M3A_DCP"/>
    <property type="match status" value="1"/>
</dbReference>
<keyword evidence="2 7" id="KW-0645">Protease</keyword>
<dbReference type="EMBL" id="GANO01000429">
    <property type="protein sequence ID" value="JAB59442.1"/>
    <property type="molecule type" value="mRNA"/>
</dbReference>
<evidence type="ECO:0000256" key="7">
    <source>
        <dbReference type="RuleBase" id="RU003435"/>
    </source>
</evidence>
<evidence type="ECO:0000256" key="5">
    <source>
        <dbReference type="ARBA" id="ARBA00022833"/>
    </source>
</evidence>
<accession>U5EY96</accession>
<evidence type="ECO:0000256" key="3">
    <source>
        <dbReference type="ARBA" id="ARBA00022723"/>
    </source>
</evidence>
<feature type="domain" description="Peptidase M3A/M3B catalytic" evidence="8">
    <location>
        <begin position="270"/>
        <end position="726"/>
    </location>
</feature>
<evidence type="ECO:0000313" key="9">
    <source>
        <dbReference type="EMBL" id="JAB59442.1"/>
    </source>
</evidence>
<dbReference type="InterPro" id="IPR045090">
    <property type="entry name" value="Pept_M3A_M3B"/>
</dbReference>
<dbReference type="InterPro" id="IPR034005">
    <property type="entry name" value="M3A_DCP"/>
</dbReference>
<dbReference type="Gene3D" id="1.10.1370.10">
    <property type="entry name" value="Neurolysin, domain 3"/>
    <property type="match status" value="1"/>
</dbReference>
<evidence type="ECO:0000256" key="6">
    <source>
        <dbReference type="ARBA" id="ARBA00023049"/>
    </source>
</evidence>
<evidence type="ECO:0000256" key="4">
    <source>
        <dbReference type="ARBA" id="ARBA00022801"/>
    </source>
</evidence>
<keyword evidence="3 7" id="KW-0479">Metal-binding</keyword>
<dbReference type="Gene3D" id="1.10.1370.40">
    <property type="match status" value="1"/>
</dbReference>
<dbReference type="PANTHER" id="PTHR11804">
    <property type="entry name" value="PROTEASE M3 THIMET OLIGOPEPTIDASE-RELATED"/>
    <property type="match status" value="1"/>
</dbReference>
<dbReference type="GO" id="GO:0046872">
    <property type="term" value="F:metal ion binding"/>
    <property type="evidence" value="ECO:0007669"/>
    <property type="project" value="UniProtKB-UniRule"/>
</dbReference>
<keyword evidence="5 7" id="KW-0862">Zinc</keyword>
<keyword evidence="4 7" id="KW-0378">Hydrolase</keyword>
<dbReference type="Gene3D" id="3.40.390.10">
    <property type="entry name" value="Collagenase (Catalytic Domain)"/>
    <property type="match status" value="1"/>
</dbReference>
<dbReference type="GO" id="GO:0006508">
    <property type="term" value="P:proteolysis"/>
    <property type="evidence" value="ECO:0007669"/>
    <property type="project" value="UniProtKB-KW"/>
</dbReference>
<evidence type="ECO:0000256" key="2">
    <source>
        <dbReference type="ARBA" id="ARBA00022670"/>
    </source>
</evidence>
<organism evidence="9">
    <name type="scientific">Corethrella appendiculata</name>
    <dbReference type="NCBI Taxonomy" id="1370023"/>
    <lineage>
        <taxon>Eukaryota</taxon>
        <taxon>Metazoa</taxon>
        <taxon>Ecdysozoa</taxon>
        <taxon>Arthropoda</taxon>
        <taxon>Hexapoda</taxon>
        <taxon>Insecta</taxon>
        <taxon>Pterygota</taxon>
        <taxon>Neoptera</taxon>
        <taxon>Endopterygota</taxon>
        <taxon>Diptera</taxon>
        <taxon>Nematocera</taxon>
        <taxon>Culicoidea</taxon>
        <taxon>Chaoboridae</taxon>
        <taxon>Corethrella</taxon>
    </lineage>
</organism>
<dbReference type="InterPro" id="IPR001567">
    <property type="entry name" value="Pept_M3A_M3B_dom"/>
</dbReference>
<dbReference type="GO" id="GO:0004222">
    <property type="term" value="F:metalloendopeptidase activity"/>
    <property type="evidence" value="ECO:0007669"/>
    <property type="project" value="InterPro"/>
</dbReference>
<dbReference type="SUPFAM" id="SSF55486">
    <property type="entry name" value="Metalloproteases ('zincins'), catalytic domain"/>
    <property type="match status" value="1"/>
</dbReference>
<evidence type="ECO:0000256" key="1">
    <source>
        <dbReference type="ARBA" id="ARBA00006040"/>
    </source>
</evidence>
<reference evidence="9" key="1">
    <citation type="journal article" date="2014" name="Insect Biochem. Mol. Biol.">
        <title>An insight into the sialome of the frog biting fly, Corethrella appendiculata.</title>
        <authorList>
            <person name="Ribeiro J.M.C."/>
            <person name="Chagas A.C."/>
            <person name="Pham V.M."/>
            <person name="Lounibos L.P."/>
            <person name="Calvo E."/>
        </authorList>
    </citation>
    <scope>NUCLEOTIDE SEQUENCE</scope>
    <source>
        <tissue evidence="9">Salivary glands</tissue>
    </source>
</reference>
<dbReference type="PANTHER" id="PTHR11804:SF83">
    <property type="entry name" value="LD37516P"/>
    <property type="match status" value="1"/>
</dbReference>
<keyword evidence="6 7" id="KW-0482">Metalloprotease</keyword>
<dbReference type="FunFam" id="1.10.1370.40:FF:000008">
    <property type="entry name" value="Oligopeptidase, putative"/>
    <property type="match status" value="1"/>
</dbReference>
<comment type="cofactor">
    <cofactor evidence="7">
        <name>Zn(2+)</name>
        <dbReference type="ChEBI" id="CHEBI:29105"/>
    </cofactor>
    <text evidence="7">Binds 1 zinc ion.</text>
</comment>
<dbReference type="Pfam" id="PF01432">
    <property type="entry name" value="Peptidase_M3"/>
    <property type="match status" value="1"/>
</dbReference>
<comment type="similarity">
    <text evidence="1 7">Belongs to the peptidase M3 family.</text>
</comment>
<dbReference type="InterPro" id="IPR024077">
    <property type="entry name" value="Neurolysin/TOP_dom2"/>
</dbReference>
<dbReference type="FunFam" id="3.40.390.10:FF:000059">
    <property type="entry name" value="Oligopeptidase, putative"/>
    <property type="match status" value="1"/>
</dbReference>
<sequence length="751" mass="86407">MALTFCGKRLFINRSNLLANQVRNGYIVLVPEIGEDSKTKNPLLRDDNLPEFNNITIERCVAAIHQQTNDIEKSVKSLEKSLPQPEETTDDQVASKRNIFQDILIPLEQISAPLETTWGLAKVLYLGNSSLMPTKSYMTIHERARRARFSKFNSATIYSVLKNVDNNVEFTEEEIRVRNKYLLEAKLNGMELDESSKHQLNDILDKLGKERAKFHNKADLAVKQFSHVIKNPEIMQEFPPTLRQALAIDKSQSVKGPWKITLQPYLAKKFLEYCPDRTLRWNIWQADTRKCSGYNDKSLDNSVHLEEIRSFRNRQAKLLGYDNFAKMSMETKMAGSVENVKKFLENLLKFAKSAQENELQALEAFANENGFKGKLESHDVPYWRRRHSDSLCKIDDESIREYFPLPNVLGGLFTLAEKLFDVKIKERTGVDTWHEDVKYYDVFDGNIDSQKTPIAGFYTDLYSREDEKNAIENTGWMVGIRNRSVFTEANPLAALICNFEAPLYGKPSLLSIDDVKLLFHKFGHALQHLLTQTRYSEVAGLSNIEWDVVEVSGHVMSHLLYNPDTIKLISSHYSTRDPLPEQYFNAIKLHRQHMAGYDLCRELYYSELDLELHTKKDFWLDVVKNLWPQYQLLAYDKKDSHPCSFRPIFSGEWAAAYYSHIWSRVLAADIYSAFYEAHQNNQDITAVGRRYRDTFLALGGSCHPSEIFRRFRGRDPSPKALLTALGLYKKNMVAPTSAKTDTKAGNAGKQE</sequence>
<name>U5EY96_9DIPT</name>
<dbReference type="InterPro" id="IPR024079">
    <property type="entry name" value="MetalloPept_cat_dom_sf"/>
</dbReference>
<proteinExistence type="evidence at transcript level"/>